<dbReference type="InterPro" id="IPR013249">
    <property type="entry name" value="RNA_pol_sigma70_r4_t2"/>
</dbReference>
<dbReference type="RefSeq" id="WP_020739123.1">
    <property type="nucleotide sequence ID" value="NC_021658.1"/>
</dbReference>
<evidence type="ECO:0000256" key="2">
    <source>
        <dbReference type="ARBA" id="ARBA00023082"/>
    </source>
</evidence>
<dbReference type="EMBL" id="CP003969">
    <property type="protein sequence ID" value="AGP39449.1"/>
    <property type="molecule type" value="Genomic_DNA"/>
</dbReference>
<dbReference type="GO" id="GO:0006352">
    <property type="term" value="P:DNA-templated transcription initiation"/>
    <property type="evidence" value="ECO:0007669"/>
    <property type="project" value="InterPro"/>
</dbReference>
<keyword evidence="4" id="KW-0804">Transcription</keyword>
<organism evidence="6 7">
    <name type="scientific">Sorangium cellulosum So0157-2</name>
    <dbReference type="NCBI Taxonomy" id="1254432"/>
    <lineage>
        <taxon>Bacteria</taxon>
        <taxon>Pseudomonadati</taxon>
        <taxon>Myxococcota</taxon>
        <taxon>Polyangia</taxon>
        <taxon>Polyangiales</taxon>
        <taxon>Polyangiaceae</taxon>
        <taxon>Sorangium</taxon>
    </lineage>
</organism>
<protein>
    <recommendedName>
        <fullName evidence="5">RNA polymerase sigma factor 70 region 4 type 2 domain-containing protein</fullName>
    </recommendedName>
</protein>
<evidence type="ECO:0000259" key="5">
    <source>
        <dbReference type="Pfam" id="PF08281"/>
    </source>
</evidence>
<dbReference type="PATRIC" id="fig|1254432.3.peg.8201"/>
<keyword evidence="1" id="KW-0805">Transcription regulation</keyword>
<accession>S4Y3V6</accession>
<dbReference type="Pfam" id="PF08281">
    <property type="entry name" value="Sigma70_r4_2"/>
    <property type="match status" value="1"/>
</dbReference>
<dbReference type="InterPro" id="IPR036388">
    <property type="entry name" value="WH-like_DNA-bd_sf"/>
</dbReference>
<evidence type="ECO:0000256" key="3">
    <source>
        <dbReference type="ARBA" id="ARBA00023125"/>
    </source>
</evidence>
<dbReference type="KEGG" id="scu:SCE1572_36180"/>
<dbReference type="SUPFAM" id="SSF88659">
    <property type="entry name" value="Sigma3 and sigma4 domains of RNA polymerase sigma factors"/>
    <property type="match status" value="1"/>
</dbReference>
<dbReference type="Proteomes" id="UP000014803">
    <property type="component" value="Chromosome"/>
</dbReference>
<evidence type="ECO:0000256" key="1">
    <source>
        <dbReference type="ARBA" id="ARBA00023015"/>
    </source>
</evidence>
<evidence type="ECO:0000313" key="6">
    <source>
        <dbReference type="EMBL" id="AGP39449.1"/>
    </source>
</evidence>
<dbReference type="OrthoDB" id="9780326at2"/>
<dbReference type="PANTHER" id="PTHR43133">
    <property type="entry name" value="RNA POLYMERASE ECF-TYPE SIGMA FACTO"/>
    <property type="match status" value="1"/>
</dbReference>
<dbReference type="InterPro" id="IPR013324">
    <property type="entry name" value="RNA_pol_sigma_r3/r4-like"/>
</dbReference>
<sequence length="148" mass="17218">MPARDRDDVLQECLIGAVVAVREGRYRPQPELHARRILQRWLVGIAVRQAAKYHEKSYRRHEVAVPDPRVYVTGRVPSPHGEVEARALLELLWLVEPRERKVLVLVVEGEHVSEVARNLGVPQGTAFSRLRRGRKRFTAVLKRWRRPR</sequence>
<evidence type="ECO:0000256" key="4">
    <source>
        <dbReference type="ARBA" id="ARBA00023163"/>
    </source>
</evidence>
<evidence type="ECO:0000313" key="7">
    <source>
        <dbReference type="Proteomes" id="UP000014803"/>
    </source>
</evidence>
<reference evidence="6 7" key="1">
    <citation type="journal article" date="2013" name="Sci. Rep.">
        <title>Extraordinary expansion of a Sorangium cellulosum genome from an alkaline milieu.</title>
        <authorList>
            <person name="Han K."/>
            <person name="Li Z.F."/>
            <person name="Peng R."/>
            <person name="Zhu L.P."/>
            <person name="Zhou T."/>
            <person name="Wang L.G."/>
            <person name="Li S.G."/>
            <person name="Zhang X.B."/>
            <person name="Hu W."/>
            <person name="Wu Z.H."/>
            <person name="Qin N."/>
            <person name="Li Y.Z."/>
        </authorList>
    </citation>
    <scope>NUCLEOTIDE SEQUENCE [LARGE SCALE GENOMIC DNA]</scope>
    <source>
        <strain evidence="6 7">So0157-2</strain>
    </source>
</reference>
<dbReference type="HOGENOM" id="CLU_047691_13_0_7"/>
<dbReference type="eggNOG" id="COG1595">
    <property type="taxonomic scope" value="Bacteria"/>
</dbReference>
<dbReference type="GO" id="GO:0003677">
    <property type="term" value="F:DNA binding"/>
    <property type="evidence" value="ECO:0007669"/>
    <property type="project" value="UniProtKB-KW"/>
</dbReference>
<dbReference type="GO" id="GO:0016987">
    <property type="term" value="F:sigma factor activity"/>
    <property type="evidence" value="ECO:0007669"/>
    <property type="project" value="UniProtKB-KW"/>
</dbReference>
<dbReference type="AlphaFoldDB" id="S4Y3V6"/>
<name>S4Y3V6_SORCE</name>
<keyword evidence="2" id="KW-0731">Sigma factor</keyword>
<proteinExistence type="predicted"/>
<keyword evidence="3" id="KW-0238">DNA-binding</keyword>
<dbReference type="Gene3D" id="1.10.10.10">
    <property type="entry name" value="Winged helix-like DNA-binding domain superfamily/Winged helix DNA-binding domain"/>
    <property type="match status" value="1"/>
</dbReference>
<dbReference type="InterPro" id="IPR039425">
    <property type="entry name" value="RNA_pol_sigma-70-like"/>
</dbReference>
<gene>
    <name evidence="6" type="ORF">SCE1572_36180</name>
</gene>
<dbReference type="PANTHER" id="PTHR43133:SF8">
    <property type="entry name" value="RNA POLYMERASE SIGMA FACTOR HI_1459-RELATED"/>
    <property type="match status" value="1"/>
</dbReference>
<feature type="domain" description="RNA polymerase sigma factor 70 region 4 type 2" evidence="5">
    <location>
        <begin position="87"/>
        <end position="136"/>
    </location>
</feature>